<feature type="non-terminal residue" evidence="1">
    <location>
        <position position="1"/>
    </location>
</feature>
<gene>
    <name evidence="1" type="ORF">LOTGIDRAFT_142546</name>
</gene>
<dbReference type="EMBL" id="KB201224">
    <property type="protein sequence ID" value="ESO98656.1"/>
    <property type="molecule type" value="Genomic_DNA"/>
</dbReference>
<dbReference type="GeneID" id="20234588"/>
<organism evidence="1 2">
    <name type="scientific">Lottia gigantea</name>
    <name type="common">Giant owl limpet</name>
    <dbReference type="NCBI Taxonomy" id="225164"/>
    <lineage>
        <taxon>Eukaryota</taxon>
        <taxon>Metazoa</taxon>
        <taxon>Spiralia</taxon>
        <taxon>Lophotrochozoa</taxon>
        <taxon>Mollusca</taxon>
        <taxon>Gastropoda</taxon>
        <taxon>Patellogastropoda</taxon>
        <taxon>Lottioidea</taxon>
        <taxon>Lottiidae</taxon>
        <taxon>Lottia</taxon>
    </lineage>
</organism>
<name>V4AYE0_LOTGI</name>
<dbReference type="AlphaFoldDB" id="V4AYE0"/>
<dbReference type="HOGENOM" id="CLU_3074707_0_0_1"/>
<dbReference type="Proteomes" id="UP000030746">
    <property type="component" value="Unassembled WGS sequence"/>
</dbReference>
<keyword evidence="2" id="KW-1185">Reference proteome</keyword>
<reference evidence="1 2" key="1">
    <citation type="journal article" date="2013" name="Nature">
        <title>Insights into bilaterian evolution from three spiralian genomes.</title>
        <authorList>
            <person name="Simakov O."/>
            <person name="Marletaz F."/>
            <person name="Cho S.J."/>
            <person name="Edsinger-Gonzales E."/>
            <person name="Havlak P."/>
            <person name="Hellsten U."/>
            <person name="Kuo D.H."/>
            <person name="Larsson T."/>
            <person name="Lv J."/>
            <person name="Arendt D."/>
            <person name="Savage R."/>
            <person name="Osoegawa K."/>
            <person name="de Jong P."/>
            <person name="Grimwood J."/>
            <person name="Chapman J.A."/>
            <person name="Shapiro H."/>
            <person name="Aerts A."/>
            <person name="Otillar R.P."/>
            <person name="Terry A.Y."/>
            <person name="Boore J.L."/>
            <person name="Grigoriev I.V."/>
            <person name="Lindberg D.R."/>
            <person name="Seaver E.C."/>
            <person name="Weisblat D.A."/>
            <person name="Putnam N.H."/>
            <person name="Rokhsar D.S."/>
        </authorList>
    </citation>
    <scope>NUCLEOTIDE SEQUENCE [LARGE SCALE GENOMIC DNA]</scope>
</reference>
<dbReference type="CTD" id="20234588"/>
<dbReference type="RefSeq" id="XP_009050653.1">
    <property type="nucleotide sequence ID" value="XM_009052405.1"/>
</dbReference>
<proteinExistence type="predicted"/>
<protein>
    <submittedName>
        <fullName evidence="1">Uncharacterized protein</fullName>
    </submittedName>
</protein>
<dbReference type="KEGG" id="lgi:LOTGIDRAFT_142546"/>
<sequence>PYQKSHIDSTIPNITHRQYHTKHHTKTAPYQKSHIDSTILNITHRQHHTKNHT</sequence>
<evidence type="ECO:0000313" key="1">
    <source>
        <dbReference type="EMBL" id="ESO98656.1"/>
    </source>
</evidence>
<evidence type="ECO:0000313" key="2">
    <source>
        <dbReference type="Proteomes" id="UP000030746"/>
    </source>
</evidence>
<accession>V4AYE0</accession>